<evidence type="ECO:0000256" key="1">
    <source>
        <dbReference type="SAM" id="MobiDB-lite"/>
    </source>
</evidence>
<organism evidence="2 3">
    <name type="scientific">Caenorhabditis briggsae</name>
    <dbReference type="NCBI Taxonomy" id="6238"/>
    <lineage>
        <taxon>Eukaryota</taxon>
        <taxon>Metazoa</taxon>
        <taxon>Ecdysozoa</taxon>
        <taxon>Nematoda</taxon>
        <taxon>Chromadorea</taxon>
        <taxon>Rhabditida</taxon>
        <taxon>Rhabditina</taxon>
        <taxon>Rhabditomorpha</taxon>
        <taxon>Rhabditoidea</taxon>
        <taxon>Rhabditidae</taxon>
        <taxon>Peloderinae</taxon>
        <taxon>Caenorhabditis</taxon>
    </lineage>
</organism>
<dbReference type="EMBL" id="HE600954">
    <property type="protein sequence ID" value="CAR99377.1"/>
    <property type="molecule type" value="Genomic_DNA"/>
</dbReference>
<dbReference type="Proteomes" id="UP000008549">
    <property type="component" value="Unassembled WGS sequence"/>
</dbReference>
<evidence type="ECO:0000313" key="2">
    <source>
        <dbReference type="EMBL" id="CAR99377.1"/>
    </source>
</evidence>
<feature type="region of interest" description="Disordered" evidence="1">
    <location>
        <begin position="1"/>
        <end position="30"/>
    </location>
</feature>
<reference evidence="2 3" key="1">
    <citation type="journal article" date="2003" name="PLoS Biol.">
        <title>The genome sequence of Caenorhabditis briggsae: a platform for comparative genomics.</title>
        <authorList>
            <person name="Stein L.D."/>
            <person name="Bao Z."/>
            <person name="Blasiar D."/>
            <person name="Blumenthal T."/>
            <person name="Brent M.R."/>
            <person name="Chen N."/>
            <person name="Chinwalla A."/>
            <person name="Clarke L."/>
            <person name="Clee C."/>
            <person name="Coghlan A."/>
            <person name="Coulson A."/>
            <person name="D'Eustachio P."/>
            <person name="Fitch D.H."/>
            <person name="Fulton L.A."/>
            <person name="Fulton R.E."/>
            <person name="Griffiths-Jones S."/>
            <person name="Harris T.W."/>
            <person name="Hillier L.W."/>
            <person name="Kamath R."/>
            <person name="Kuwabara P.E."/>
            <person name="Mardis E.R."/>
            <person name="Marra M.A."/>
            <person name="Miner T.L."/>
            <person name="Minx P."/>
            <person name="Mullikin J.C."/>
            <person name="Plumb R.W."/>
            <person name="Rogers J."/>
            <person name="Schein J.E."/>
            <person name="Sohrmann M."/>
            <person name="Spieth J."/>
            <person name="Stajich J.E."/>
            <person name="Wei C."/>
            <person name="Willey D."/>
            <person name="Wilson R.K."/>
            <person name="Durbin R."/>
            <person name="Waterston R.H."/>
        </authorList>
    </citation>
    <scope>NUCLEOTIDE SEQUENCE [LARGE SCALE GENOMIC DNA]</scope>
    <source>
        <strain evidence="2 3">AF16</strain>
    </source>
</reference>
<dbReference type="KEGG" id="cbr:CBG_27123"/>
<name>B6IHJ7_CAEBR</name>
<feature type="compositionally biased region" description="Basic residues" evidence="1">
    <location>
        <begin position="1"/>
        <end position="16"/>
    </location>
</feature>
<dbReference type="CTD" id="68918581"/>
<keyword evidence="3" id="KW-1185">Reference proteome</keyword>
<dbReference type="InParanoid" id="B6IHJ7"/>
<evidence type="ECO:0000313" key="3">
    <source>
        <dbReference type="Proteomes" id="UP000008549"/>
    </source>
</evidence>
<feature type="compositionally biased region" description="Basic and acidic residues" evidence="1">
    <location>
        <begin position="17"/>
        <end position="30"/>
    </location>
</feature>
<gene>
    <name evidence="2" type="ORF">CBG27123</name>
    <name evidence="2" type="ORF">CBG_27123</name>
</gene>
<dbReference type="RefSeq" id="XP_045098940.1">
    <property type="nucleotide sequence ID" value="XM_045237748.1"/>
</dbReference>
<proteinExistence type="predicted"/>
<reference evidence="2 3" key="2">
    <citation type="journal article" date="2011" name="PLoS Genet.">
        <title>Caenorhabditis briggsae recombinant inbred line genotypes reveal inter-strain incompatibility and the evolution of recombination.</title>
        <authorList>
            <person name="Ross J.A."/>
            <person name="Koboldt D.C."/>
            <person name="Staisch J.E."/>
            <person name="Chamberlin H.M."/>
            <person name="Gupta B.P."/>
            <person name="Miller R.D."/>
            <person name="Baird S.E."/>
            <person name="Haag E.S."/>
        </authorList>
    </citation>
    <scope>NUCLEOTIDE SEQUENCE [LARGE SCALE GENOMIC DNA]</scope>
    <source>
        <strain evidence="2 3">AF16</strain>
    </source>
</reference>
<dbReference type="GeneID" id="68918581"/>
<dbReference type="HOGENOM" id="CLU_3406698_0_0_1"/>
<protein>
    <submittedName>
        <fullName evidence="2">Protein CBG27123</fullName>
    </submittedName>
</protein>
<dbReference type="AlphaFoldDB" id="B6IHJ7"/>
<sequence length="30" mass="3753">MNRYKKMLKNKKGKSRQKNEQKKKGKKRME</sequence>
<accession>B6IHJ7</accession>